<accession>A0A564Y3R7</accession>
<dbReference type="AlphaFoldDB" id="A0A564Y3R7"/>
<reference evidence="2 3" key="1">
    <citation type="submission" date="2019-07" db="EMBL/GenBank/DDBJ databases">
        <authorList>
            <person name="Jastrzebski P J."/>
            <person name="Paukszto L."/>
            <person name="Jastrzebski P J."/>
        </authorList>
    </citation>
    <scope>NUCLEOTIDE SEQUENCE [LARGE SCALE GENOMIC DNA]</scope>
    <source>
        <strain evidence="2 3">WMS-il1</strain>
    </source>
</reference>
<dbReference type="Pfam" id="PF14975">
    <property type="entry name" value="DUF4512"/>
    <property type="match status" value="1"/>
</dbReference>
<keyword evidence="1" id="KW-0812">Transmembrane</keyword>
<feature type="transmembrane region" description="Helical" evidence="1">
    <location>
        <begin position="6"/>
        <end position="28"/>
    </location>
</feature>
<dbReference type="EMBL" id="CABIJS010000066">
    <property type="protein sequence ID" value="VUZ41629.1"/>
    <property type="molecule type" value="Genomic_DNA"/>
</dbReference>
<evidence type="ECO:0000256" key="1">
    <source>
        <dbReference type="SAM" id="Phobius"/>
    </source>
</evidence>
<dbReference type="InterPro" id="IPR026776">
    <property type="entry name" value="UPF0729_C18orf32-like"/>
</dbReference>
<keyword evidence="3" id="KW-1185">Reference proteome</keyword>
<name>A0A564Y3R7_HYMDI</name>
<organism evidence="2 3">
    <name type="scientific">Hymenolepis diminuta</name>
    <name type="common">Rat tapeworm</name>
    <dbReference type="NCBI Taxonomy" id="6216"/>
    <lineage>
        <taxon>Eukaryota</taxon>
        <taxon>Metazoa</taxon>
        <taxon>Spiralia</taxon>
        <taxon>Lophotrochozoa</taxon>
        <taxon>Platyhelminthes</taxon>
        <taxon>Cestoda</taxon>
        <taxon>Eucestoda</taxon>
        <taxon>Cyclophyllidea</taxon>
        <taxon>Hymenolepididae</taxon>
        <taxon>Hymenolepis</taxon>
    </lineage>
</organism>
<keyword evidence="1" id="KW-1133">Transmembrane helix</keyword>
<evidence type="ECO:0000313" key="2">
    <source>
        <dbReference type="EMBL" id="VUZ41629.1"/>
    </source>
</evidence>
<gene>
    <name evidence="2" type="ORF">WMSIL1_LOCUS2366</name>
</gene>
<sequence>MVCVPCLFVPFFLWIFHKFILPLLLPLFPSLQEKFGNRPAIEANDINIPAESALKSPEPVKTTGEVKKDL</sequence>
<keyword evidence="1" id="KW-0472">Membrane</keyword>
<dbReference type="Proteomes" id="UP000321570">
    <property type="component" value="Unassembled WGS sequence"/>
</dbReference>
<evidence type="ECO:0000313" key="3">
    <source>
        <dbReference type="Proteomes" id="UP000321570"/>
    </source>
</evidence>
<protein>
    <submittedName>
        <fullName evidence="2">Uncharacterized protein</fullName>
    </submittedName>
</protein>
<proteinExistence type="predicted"/>